<evidence type="ECO:0000313" key="3">
    <source>
        <dbReference type="Proteomes" id="UP000637578"/>
    </source>
</evidence>
<organism evidence="2 3">
    <name type="scientific">Longimycelium tulufanense</name>
    <dbReference type="NCBI Taxonomy" id="907463"/>
    <lineage>
        <taxon>Bacteria</taxon>
        <taxon>Bacillati</taxon>
        <taxon>Actinomycetota</taxon>
        <taxon>Actinomycetes</taxon>
        <taxon>Pseudonocardiales</taxon>
        <taxon>Pseudonocardiaceae</taxon>
        <taxon>Longimycelium</taxon>
    </lineage>
</organism>
<proteinExistence type="predicted"/>
<comment type="caution">
    <text evidence="2">The sequence shown here is derived from an EMBL/GenBank/DDBJ whole genome shotgun (WGS) entry which is preliminary data.</text>
</comment>
<name>A0A8J3FYI6_9PSEU</name>
<feature type="compositionally biased region" description="Low complexity" evidence="1">
    <location>
        <begin position="40"/>
        <end position="56"/>
    </location>
</feature>
<evidence type="ECO:0000256" key="1">
    <source>
        <dbReference type="SAM" id="MobiDB-lite"/>
    </source>
</evidence>
<feature type="region of interest" description="Disordered" evidence="1">
    <location>
        <begin position="203"/>
        <end position="225"/>
    </location>
</feature>
<accession>A0A8J3FYI6</accession>
<protein>
    <submittedName>
        <fullName evidence="2">Uncharacterized protein</fullName>
    </submittedName>
</protein>
<reference evidence="2" key="2">
    <citation type="submission" date="2020-09" db="EMBL/GenBank/DDBJ databases">
        <authorList>
            <person name="Sun Q."/>
            <person name="Zhou Y."/>
        </authorList>
    </citation>
    <scope>NUCLEOTIDE SEQUENCE</scope>
    <source>
        <strain evidence="2">CGMCC 4.5737</strain>
    </source>
</reference>
<evidence type="ECO:0000313" key="2">
    <source>
        <dbReference type="EMBL" id="GGM76166.1"/>
    </source>
</evidence>
<dbReference type="EMBL" id="BMMK01000036">
    <property type="protein sequence ID" value="GGM76166.1"/>
    <property type="molecule type" value="Genomic_DNA"/>
</dbReference>
<sequence>MPGLTCSGRKRPCRTGVIGVALLVPTLVSCTGEPGGPGGSVSANAGASSASARPGVPFLPEERMSAPEQPPGVAIASPVDQRKVVPRRVAFDWSARGGGVELPPDRVDWPVTPIGNGTAEMVFGLGTEQVPSRVVFYEYSDVGESGVPEEDAGTESLCGYEDPANRCYYEIDRERRNVRLHVPIEDDHLPYWVLQAAWPVPGAGGSGGEEPREGSVSWLLRVDRP</sequence>
<feature type="region of interest" description="Disordered" evidence="1">
    <location>
        <begin position="38"/>
        <end position="77"/>
    </location>
</feature>
<keyword evidence="3" id="KW-1185">Reference proteome</keyword>
<dbReference type="AlphaFoldDB" id="A0A8J3FYI6"/>
<dbReference type="RefSeq" id="WP_189061203.1">
    <property type="nucleotide sequence ID" value="NZ_BMMK01000036.1"/>
</dbReference>
<gene>
    <name evidence="2" type="ORF">GCM10012275_53660</name>
</gene>
<reference evidence="2" key="1">
    <citation type="journal article" date="2014" name="Int. J. Syst. Evol. Microbiol.">
        <title>Complete genome sequence of Corynebacterium casei LMG S-19264T (=DSM 44701T), isolated from a smear-ripened cheese.</title>
        <authorList>
            <consortium name="US DOE Joint Genome Institute (JGI-PGF)"/>
            <person name="Walter F."/>
            <person name="Albersmeier A."/>
            <person name="Kalinowski J."/>
            <person name="Ruckert C."/>
        </authorList>
    </citation>
    <scope>NUCLEOTIDE SEQUENCE</scope>
    <source>
        <strain evidence="2">CGMCC 4.5737</strain>
    </source>
</reference>
<dbReference type="Proteomes" id="UP000637578">
    <property type="component" value="Unassembled WGS sequence"/>
</dbReference>